<comment type="caution">
    <text evidence="3">The sequence shown here is derived from an EMBL/GenBank/DDBJ whole genome shotgun (WGS) entry which is preliminary data.</text>
</comment>
<dbReference type="AlphaFoldDB" id="A0AAW2EE61"/>
<keyword evidence="2" id="KW-0472">Membrane</keyword>
<keyword evidence="2" id="KW-1133">Transmembrane helix</keyword>
<keyword evidence="2" id="KW-0812">Transmembrane</keyword>
<reference evidence="3 4" key="1">
    <citation type="submission" date="2023-03" db="EMBL/GenBank/DDBJ databases">
        <title>High recombination rates correlate with genetic variation in Cardiocondyla obscurior ants.</title>
        <authorList>
            <person name="Errbii M."/>
        </authorList>
    </citation>
    <scope>NUCLEOTIDE SEQUENCE [LARGE SCALE GENOMIC DNA]</scope>
    <source>
        <strain evidence="3">Alpha-2009</strain>
        <tissue evidence="3">Whole body</tissue>
    </source>
</reference>
<proteinExistence type="predicted"/>
<feature type="compositionally biased region" description="Polar residues" evidence="1">
    <location>
        <begin position="51"/>
        <end position="61"/>
    </location>
</feature>
<gene>
    <name evidence="3" type="ORF">PUN28_018511</name>
</gene>
<evidence type="ECO:0000313" key="3">
    <source>
        <dbReference type="EMBL" id="KAL0101998.1"/>
    </source>
</evidence>
<protein>
    <submittedName>
        <fullName evidence="3">Uncharacterized protein</fullName>
    </submittedName>
</protein>
<feature type="region of interest" description="Disordered" evidence="1">
    <location>
        <begin position="29"/>
        <end position="70"/>
    </location>
</feature>
<feature type="compositionally biased region" description="Basic residues" evidence="1">
    <location>
        <begin position="33"/>
        <end position="46"/>
    </location>
</feature>
<evidence type="ECO:0000256" key="1">
    <source>
        <dbReference type="SAM" id="MobiDB-lite"/>
    </source>
</evidence>
<evidence type="ECO:0000313" key="4">
    <source>
        <dbReference type="Proteomes" id="UP001430953"/>
    </source>
</evidence>
<accession>A0AAW2EE61</accession>
<organism evidence="3 4">
    <name type="scientific">Cardiocondyla obscurior</name>
    <dbReference type="NCBI Taxonomy" id="286306"/>
    <lineage>
        <taxon>Eukaryota</taxon>
        <taxon>Metazoa</taxon>
        <taxon>Ecdysozoa</taxon>
        <taxon>Arthropoda</taxon>
        <taxon>Hexapoda</taxon>
        <taxon>Insecta</taxon>
        <taxon>Pterygota</taxon>
        <taxon>Neoptera</taxon>
        <taxon>Endopterygota</taxon>
        <taxon>Hymenoptera</taxon>
        <taxon>Apocrita</taxon>
        <taxon>Aculeata</taxon>
        <taxon>Formicoidea</taxon>
        <taxon>Formicidae</taxon>
        <taxon>Myrmicinae</taxon>
        <taxon>Cardiocondyla</taxon>
    </lineage>
</organism>
<dbReference type="Proteomes" id="UP001430953">
    <property type="component" value="Unassembled WGS sequence"/>
</dbReference>
<name>A0AAW2EE61_9HYME</name>
<dbReference type="EMBL" id="JADYXP020000023">
    <property type="protein sequence ID" value="KAL0101998.1"/>
    <property type="molecule type" value="Genomic_DNA"/>
</dbReference>
<feature type="transmembrane region" description="Helical" evidence="2">
    <location>
        <begin position="6"/>
        <end position="30"/>
    </location>
</feature>
<sequence>MPHGCWGLQHATAVLLLLLHLLLAILSGPFHSPRGRRSRREAKRAHPPLSLSHNFTSQPPSITALDPRDR</sequence>
<keyword evidence="4" id="KW-1185">Reference proteome</keyword>
<evidence type="ECO:0000256" key="2">
    <source>
        <dbReference type="SAM" id="Phobius"/>
    </source>
</evidence>